<comment type="caution">
    <text evidence="2">The sequence shown here is derived from an EMBL/GenBank/DDBJ whole genome shotgun (WGS) entry which is preliminary data.</text>
</comment>
<gene>
    <name evidence="2" type="ORF">N801_03250</name>
</gene>
<feature type="transmembrane region" description="Helical" evidence="1">
    <location>
        <begin position="57"/>
        <end position="80"/>
    </location>
</feature>
<dbReference type="Pfam" id="PF07332">
    <property type="entry name" value="Phage_holin_3_6"/>
    <property type="match status" value="1"/>
</dbReference>
<dbReference type="RefSeq" id="WP_035934687.1">
    <property type="nucleotide sequence ID" value="NZ_AVPL01000009.1"/>
</dbReference>
<dbReference type="OrthoDB" id="3216929at2"/>
<feature type="transmembrane region" description="Helical" evidence="1">
    <location>
        <begin position="86"/>
        <end position="106"/>
    </location>
</feature>
<keyword evidence="1" id="KW-1133">Transmembrane helix</keyword>
<organism evidence="2 3">
    <name type="scientific">Knoellia aerolata DSM 18566</name>
    <dbReference type="NCBI Taxonomy" id="1385519"/>
    <lineage>
        <taxon>Bacteria</taxon>
        <taxon>Bacillati</taxon>
        <taxon>Actinomycetota</taxon>
        <taxon>Actinomycetes</taxon>
        <taxon>Micrococcales</taxon>
        <taxon>Intrasporangiaceae</taxon>
        <taxon>Knoellia</taxon>
    </lineage>
</organism>
<dbReference type="eggNOG" id="ENOG5032TF3">
    <property type="taxonomic scope" value="Bacteria"/>
</dbReference>
<keyword evidence="1" id="KW-0812">Transmembrane</keyword>
<name>A0A0A0JXA6_9MICO</name>
<proteinExistence type="predicted"/>
<keyword evidence="1" id="KW-0472">Membrane</keyword>
<dbReference type="EMBL" id="AVPL01000009">
    <property type="protein sequence ID" value="KGN42045.1"/>
    <property type="molecule type" value="Genomic_DNA"/>
</dbReference>
<dbReference type="InterPro" id="IPR009937">
    <property type="entry name" value="Phage_holin_3_6"/>
</dbReference>
<sequence length="140" mass="14773">MTEPHTRPDLPDASLRSVGELLGDVTNDLSTLLRQEVALAKAELKETGDHAKAAGGLFAGAGVAGHLALIFLSLALWWALGDLLDSLGWSALVVGVLWALVAAVLAMQGRKRMQRATPVAPRTVDTAKDIPDALRGRETS</sequence>
<evidence type="ECO:0000313" key="3">
    <source>
        <dbReference type="Proteomes" id="UP000030013"/>
    </source>
</evidence>
<dbReference type="STRING" id="1385519.N801_03250"/>
<dbReference type="Proteomes" id="UP000030013">
    <property type="component" value="Unassembled WGS sequence"/>
</dbReference>
<evidence type="ECO:0000256" key="1">
    <source>
        <dbReference type="SAM" id="Phobius"/>
    </source>
</evidence>
<evidence type="ECO:0008006" key="4">
    <source>
        <dbReference type="Google" id="ProtNLM"/>
    </source>
</evidence>
<accession>A0A0A0JXA6</accession>
<reference evidence="2 3" key="1">
    <citation type="submission" date="2013-08" db="EMBL/GenBank/DDBJ databases">
        <title>The genome sequence of Knoellia aerolata.</title>
        <authorList>
            <person name="Zhu W."/>
            <person name="Wang G."/>
        </authorList>
    </citation>
    <scope>NUCLEOTIDE SEQUENCE [LARGE SCALE GENOMIC DNA]</scope>
    <source>
        <strain evidence="2 3">DSM 18566</strain>
    </source>
</reference>
<protein>
    <recommendedName>
        <fullName evidence="4">Transporter</fullName>
    </recommendedName>
</protein>
<keyword evidence="3" id="KW-1185">Reference proteome</keyword>
<dbReference type="AlphaFoldDB" id="A0A0A0JXA6"/>
<evidence type="ECO:0000313" key="2">
    <source>
        <dbReference type="EMBL" id="KGN42045.1"/>
    </source>
</evidence>